<dbReference type="EMBL" id="CCEJ010000007">
    <property type="protein sequence ID" value="CDR34386.1"/>
    <property type="molecule type" value="Genomic_DNA"/>
</dbReference>
<keyword evidence="2" id="KW-1185">Reference proteome</keyword>
<evidence type="ECO:0000313" key="1">
    <source>
        <dbReference type="EMBL" id="CDR34386.1"/>
    </source>
</evidence>
<dbReference type="Proteomes" id="UP000031552">
    <property type="component" value="Unassembled WGS sequence"/>
</dbReference>
<protein>
    <submittedName>
        <fullName evidence="1">Uncharacterized protein</fullName>
    </submittedName>
</protein>
<evidence type="ECO:0000313" key="2">
    <source>
        <dbReference type="Proteomes" id="UP000031552"/>
    </source>
</evidence>
<dbReference type="STRING" id="1437425.CSEC_1572"/>
<reference evidence="1" key="2">
    <citation type="submission" date="2014-09" db="EMBL/GenBank/DDBJ databases">
        <title>Criblamydia sequanensis harbors a mega-plasmid encoding arsenite resistance.</title>
        <authorList>
            <person name="Bertelli C."/>
            <person name="Goesmann A."/>
            <person name="Greub G."/>
        </authorList>
    </citation>
    <scope>NUCLEOTIDE SEQUENCE [LARGE SCALE GENOMIC DNA]</scope>
    <source>
        <strain evidence="1">CRIB-18</strain>
    </source>
</reference>
<dbReference type="AlphaFoldDB" id="A0A090CZL6"/>
<dbReference type="OrthoDB" id="21995at2"/>
<name>A0A090CZL6_9BACT</name>
<proteinExistence type="predicted"/>
<organism evidence="1 2">
    <name type="scientific">Candidatus Criblamydia sequanensis CRIB-18</name>
    <dbReference type="NCBI Taxonomy" id="1437425"/>
    <lineage>
        <taxon>Bacteria</taxon>
        <taxon>Pseudomonadati</taxon>
        <taxon>Chlamydiota</taxon>
        <taxon>Chlamydiia</taxon>
        <taxon>Parachlamydiales</taxon>
        <taxon>Candidatus Criblamydiaceae</taxon>
        <taxon>Candidatus Criblamydia</taxon>
    </lineage>
</organism>
<reference evidence="1" key="1">
    <citation type="submission" date="2013-12" db="EMBL/GenBank/DDBJ databases">
        <authorList>
            <person name="Linke B."/>
        </authorList>
    </citation>
    <scope>NUCLEOTIDE SEQUENCE [LARGE SCALE GENOMIC DNA]</scope>
    <source>
        <strain evidence="1">CRIB-18</strain>
    </source>
</reference>
<dbReference type="eggNOG" id="ENOG5031VCJ">
    <property type="taxonomic scope" value="Bacteria"/>
</dbReference>
<sequence length="237" mass="27390">MDPEIQIGSSSYPKPLEASKFIKAPMLLSENELRLLFKTLKPFWLFKAGGVIKNQDWLIPEESFIENYKETVLNQIEKASHPQELNRALFAAFLTNDPDSIFRIPINHETDLLKIKKPIIQVQMHTLSYSNEDGQFRSMVFGEGSFFFGLLFSYPQLMKNQETEEIIKIDQSPLFPNTNIFKKLLVWQRQNTTPTPFIVNNERINFPARIGKECYRFINNHPALLSQGLKVALPNKG</sequence>
<comment type="caution">
    <text evidence="1">The sequence shown here is derived from an EMBL/GenBank/DDBJ whole genome shotgun (WGS) entry which is preliminary data.</text>
</comment>
<accession>A0A090CZL6</accession>
<dbReference type="RefSeq" id="WP_041017914.1">
    <property type="nucleotide sequence ID" value="NZ_CCEJ010000007.1"/>
</dbReference>
<gene>
    <name evidence="1" type="ORF">CSEC_1572</name>
</gene>